<dbReference type="Pfam" id="PF23440">
    <property type="entry name" value="BROMI_C"/>
    <property type="match status" value="1"/>
</dbReference>
<dbReference type="Pfam" id="PF23431">
    <property type="entry name" value="BROMI_N"/>
    <property type="match status" value="1"/>
</dbReference>
<dbReference type="InterPro" id="IPR055391">
    <property type="entry name" value="BROMI_N"/>
</dbReference>
<dbReference type="PANTHER" id="PTHR13465:SF3">
    <property type="entry name" value="PROTEIN BROAD-MINDED"/>
    <property type="match status" value="1"/>
</dbReference>
<organism evidence="4 5">
    <name type="scientific">Holothuria leucospilota</name>
    <name type="common">Black long sea cucumber</name>
    <name type="synonym">Mertensiothuria leucospilota</name>
    <dbReference type="NCBI Taxonomy" id="206669"/>
    <lineage>
        <taxon>Eukaryota</taxon>
        <taxon>Metazoa</taxon>
        <taxon>Echinodermata</taxon>
        <taxon>Eleutherozoa</taxon>
        <taxon>Echinozoa</taxon>
        <taxon>Holothuroidea</taxon>
        <taxon>Aspidochirotacea</taxon>
        <taxon>Aspidochirotida</taxon>
        <taxon>Holothuriidae</taxon>
        <taxon>Holothuria</taxon>
    </lineage>
</organism>
<sequence>MANAVGPEEDLLPSIRQLITSVAPSLQAAGSLAAAEECLFHLEETDENFHRYEFVKHVRNKIEEVLGPLIEEKLENGDFNEQSKGSEDALIQIISSHVINDPTCIEMLQSLKVKTKDAVDRLVRAYDDDSRQTSSYPSAYSSSYDQRVMHSFSMSDDGSSLDSSFNQSAFLFMTQEHFVSIAENLEQGKPLEVRRDAMQSLLQIPPSDVVACEQWDALRSSLLAALGDEDDILADKSLRFHARMFSSNSHSVMREVYLSLVQHLSWCFSTSKSNVALVRDGVDFADSHTEVLLKKFRLMNEFQIEAESFWIRFPERFLDEITEATFDLLVTSPTVESGMHQPLTPSHYLSVVDPKAIWFKTWMHGDYSRTAVIGLAKSNISLVEDAVEQCLKFISSRTHGDAVTALSRRLERQRIDTGTMRTHYTDKEVDFLYFYHCLSLLGRLLCYKNGRALFPVHLSDAVTVSASDFMLSLVQLVTDHLEPLHSPSADMPFSSNCPADLVTETIKTLCTVESACTECLLKDSIVLELLKPIKKWLRHGKISSNCTMLHAADILSGIASWEPGKRRLLYGENDPKLNLTKSAPVHMIAEFCQQSLDSPTESDLQICPPKSVIAAYLSLCRQLYNNCEGLQVLYPYGLHHYVANAWREASRETEMGATPTMDGVALGSPRSTETSNYSALMWEQTLIDHLLNFAGTPKGLLLLQQTGAMNEAVAYMYSRYAKKLQVSKTEKFGYGFMVTQIANTAPGMMALENTGFIQALVHELWSILECGTDDQPPLGSNPHQAQSFDDRPAQKCFTRLANVLSSFSGVYELLANKPLANKDNYSFREVPDTIPDLLDRIVIVNSDVKSHFLFNQEQTQVFGLRLLSVMSTCLDSWLLLETQYKICEFLLDEQNSNRNDESGEIMIDNLSVERNHILVRSNVIGGPTERILPERSLSEGSDNVYPWRLFSSLPVPKSYSSAVSKPPSLKSDNQLSKFLEKKIDHLKPQVWMKECQDTFCHVVDTNIDALPGKLMIQLLEKVLAVQLQLPDDYQAFPLKPCKVTDSTLKTHKLSSMQILGSKMTVRYGKHLKLLPGTSNMNESVMCLLKKCQYFLQNQRRPLDSEIRSIQSEYVGHDWFASTIFLLMSGNREKAWSFLHGFSSLLLSGYMWIPRLHASVHLPVELAISSIHPVFSTVCHHIELILQLELPQVFSAFRLSGFTPSQVCQNWLRQCFWNYLDWPEISLYIAICLVMGADYQVYFCVSIFNYLQPKVLLYTQQQQLQVFLKENSLEGYHAGEHLSFMRHLEAKFRGLVLQDMQTLNKG</sequence>
<evidence type="ECO:0000259" key="3">
    <source>
        <dbReference type="Pfam" id="PF23440"/>
    </source>
</evidence>
<keyword evidence="5" id="KW-1185">Reference proteome</keyword>
<evidence type="ECO:0000313" key="5">
    <source>
        <dbReference type="Proteomes" id="UP001152320"/>
    </source>
</evidence>
<dbReference type="InterPro" id="IPR032735">
    <property type="entry name" value="BROMI_M"/>
</dbReference>
<feature type="domain" description="BROMI middle region" evidence="1">
    <location>
        <begin position="177"/>
        <end position="851"/>
    </location>
</feature>
<dbReference type="EMBL" id="JAIZAY010000005">
    <property type="protein sequence ID" value="KAJ8042028.1"/>
    <property type="molecule type" value="Genomic_DNA"/>
</dbReference>
<dbReference type="Pfam" id="PF14961">
    <property type="entry name" value="BROMI"/>
    <property type="match status" value="1"/>
</dbReference>
<dbReference type="GO" id="GO:1905515">
    <property type="term" value="P:non-motile cilium assembly"/>
    <property type="evidence" value="ECO:0007669"/>
    <property type="project" value="TreeGrafter"/>
</dbReference>
<feature type="domain" description="BROMI N-terminal" evidence="2">
    <location>
        <begin position="15"/>
        <end position="132"/>
    </location>
</feature>
<evidence type="ECO:0000259" key="2">
    <source>
        <dbReference type="Pfam" id="PF23431"/>
    </source>
</evidence>
<feature type="domain" description="BROMI C-terminal Rab TBC-like" evidence="3">
    <location>
        <begin position="872"/>
        <end position="1301"/>
    </location>
</feature>
<dbReference type="PANTHER" id="PTHR13465">
    <property type="entry name" value="UPF0183 PROTEIN"/>
    <property type="match status" value="1"/>
</dbReference>
<dbReference type="SUPFAM" id="SSF47923">
    <property type="entry name" value="Ypt/Rab-GAP domain of gyp1p"/>
    <property type="match status" value="1"/>
</dbReference>
<dbReference type="Proteomes" id="UP001152320">
    <property type="component" value="Chromosome 5"/>
</dbReference>
<dbReference type="InterPro" id="IPR055392">
    <property type="entry name" value="BROMI_C"/>
</dbReference>
<proteinExistence type="predicted"/>
<gene>
    <name evidence="4" type="ORF">HOLleu_12992</name>
</gene>
<dbReference type="Gene3D" id="1.10.472.80">
    <property type="entry name" value="Ypt/Rab-GAP domain of gyp1p, domain 3"/>
    <property type="match status" value="1"/>
</dbReference>
<reference evidence="4" key="1">
    <citation type="submission" date="2021-10" db="EMBL/GenBank/DDBJ databases">
        <title>Tropical sea cucumber genome reveals ecological adaptation and Cuvierian tubules defense mechanism.</title>
        <authorList>
            <person name="Chen T."/>
        </authorList>
    </citation>
    <scope>NUCLEOTIDE SEQUENCE</scope>
    <source>
        <strain evidence="4">Nanhai2018</strain>
        <tissue evidence="4">Muscle</tissue>
    </source>
</reference>
<dbReference type="OrthoDB" id="1668230at2759"/>
<evidence type="ECO:0000313" key="4">
    <source>
        <dbReference type="EMBL" id="KAJ8042028.1"/>
    </source>
</evidence>
<evidence type="ECO:0000259" key="1">
    <source>
        <dbReference type="Pfam" id="PF14961"/>
    </source>
</evidence>
<dbReference type="InterPro" id="IPR035969">
    <property type="entry name" value="Rab-GAP_TBC_sf"/>
</dbReference>
<name>A0A9Q1HEB1_HOLLE</name>
<dbReference type="InterPro" id="IPR039156">
    <property type="entry name" value="PHAF1/BROMI"/>
</dbReference>
<accession>A0A9Q1HEB1</accession>
<protein>
    <submittedName>
        <fullName evidence="4">Protein broad-minded</fullName>
    </submittedName>
</protein>
<comment type="caution">
    <text evidence="4">The sequence shown here is derived from an EMBL/GenBank/DDBJ whole genome shotgun (WGS) entry which is preliminary data.</text>
</comment>